<dbReference type="AlphaFoldDB" id="A0AAD1EN95"/>
<reference evidence="1 2" key="1">
    <citation type="submission" date="2018-03" db="EMBL/GenBank/DDBJ databases">
        <title>Bacteriophage NCPPB3778 and a type I-E CRISPR drive the evolution of the US Biological Select Agent, Rathayibacter toxicus.</title>
        <authorList>
            <person name="Davis E.W.II."/>
            <person name="Tabima J.F."/>
            <person name="Weisberg A.J."/>
            <person name="Dantas Lopes L."/>
            <person name="Wiseman M.S."/>
            <person name="Wiseman M.S."/>
            <person name="Pupko T."/>
            <person name="Belcher M.S."/>
            <person name="Sechler A.J."/>
            <person name="Tancos M.A."/>
            <person name="Schroeder B.K."/>
            <person name="Murray T.D."/>
            <person name="Luster D.G."/>
            <person name="Schneider W.L."/>
            <person name="Rogers E."/>
            <person name="Andreote F.D."/>
            <person name="Grunwald N.J."/>
            <person name="Putnam M.L."/>
            <person name="Chang J.H."/>
        </authorList>
    </citation>
    <scope>NUCLEOTIDE SEQUENCE [LARGE SCALE GENOMIC DNA]</scope>
    <source>
        <strain evidence="1 2">NCCPB 2253</strain>
    </source>
</reference>
<dbReference type="RefSeq" id="WP_104266153.1">
    <property type="nucleotide sequence ID" value="NZ_CP028130.1"/>
</dbReference>
<gene>
    <name evidence="1" type="ORF">C7V51_14420</name>
</gene>
<sequence length="60" mass="6375">MGDDVADVRSEAAIAVGAHPKHDADIVRRRQVLTAGAVDIAPTTANYSLVSAVSVWSRRM</sequence>
<protein>
    <submittedName>
        <fullName evidence="1">Uncharacterized protein</fullName>
    </submittedName>
</protein>
<dbReference type="KEGG" id="ria:C7V51_14420"/>
<name>A0AAD1EN95_9MICO</name>
<accession>A0AAD1EN95</accession>
<organism evidence="1 2">
    <name type="scientific">Rathayibacter iranicus</name>
    <dbReference type="NCBI Taxonomy" id="59737"/>
    <lineage>
        <taxon>Bacteria</taxon>
        <taxon>Bacillati</taxon>
        <taxon>Actinomycetota</taxon>
        <taxon>Actinomycetes</taxon>
        <taxon>Micrococcales</taxon>
        <taxon>Microbacteriaceae</taxon>
        <taxon>Rathayibacter</taxon>
    </lineage>
</organism>
<dbReference type="Proteomes" id="UP000283946">
    <property type="component" value="Chromosome"/>
</dbReference>
<evidence type="ECO:0000313" key="1">
    <source>
        <dbReference type="EMBL" id="AZZ56941.1"/>
    </source>
</evidence>
<dbReference type="EMBL" id="CP028130">
    <property type="protein sequence ID" value="AZZ56941.1"/>
    <property type="molecule type" value="Genomic_DNA"/>
</dbReference>
<evidence type="ECO:0000313" key="2">
    <source>
        <dbReference type="Proteomes" id="UP000283946"/>
    </source>
</evidence>
<proteinExistence type="predicted"/>